<evidence type="ECO:0000313" key="3">
    <source>
        <dbReference type="EMBL" id="MFC3877717.1"/>
    </source>
</evidence>
<accession>A0ABV8AIW9</accession>
<dbReference type="RefSeq" id="WP_386100666.1">
    <property type="nucleotide sequence ID" value="NZ_JBHSAT010000007.1"/>
</dbReference>
<dbReference type="InterPro" id="IPR026444">
    <property type="entry name" value="Secre_tail"/>
</dbReference>
<keyword evidence="4" id="KW-1185">Reference proteome</keyword>
<dbReference type="InterPro" id="IPR003961">
    <property type="entry name" value="FN3_dom"/>
</dbReference>
<dbReference type="EMBL" id="JBHSAT010000007">
    <property type="protein sequence ID" value="MFC3877717.1"/>
    <property type="molecule type" value="Genomic_DNA"/>
</dbReference>
<dbReference type="NCBIfam" id="TIGR04183">
    <property type="entry name" value="Por_Secre_tail"/>
    <property type="match status" value="1"/>
</dbReference>
<evidence type="ECO:0000313" key="4">
    <source>
        <dbReference type="Proteomes" id="UP001595812"/>
    </source>
</evidence>
<dbReference type="PROSITE" id="PS50853">
    <property type="entry name" value="FN3"/>
    <property type="match status" value="2"/>
</dbReference>
<dbReference type="Pfam" id="PF00041">
    <property type="entry name" value="fn3"/>
    <property type="match status" value="2"/>
</dbReference>
<organism evidence="3 4">
    <name type="scientific">Winogradskyella maritima</name>
    <dbReference type="NCBI Taxonomy" id="1517766"/>
    <lineage>
        <taxon>Bacteria</taxon>
        <taxon>Pseudomonadati</taxon>
        <taxon>Bacteroidota</taxon>
        <taxon>Flavobacteriia</taxon>
        <taxon>Flavobacteriales</taxon>
        <taxon>Flavobacteriaceae</taxon>
        <taxon>Winogradskyella</taxon>
    </lineage>
</organism>
<gene>
    <name evidence="3" type="ORF">ACFOSX_10790</name>
</gene>
<keyword evidence="1" id="KW-0732">Signal</keyword>
<dbReference type="PANTHER" id="PTHR46957">
    <property type="entry name" value="CYTOKINE RECEPTOR"/>
    <property type="match status" value="1"/>
</dbReference>
<dbReference type="InterPro" id="IPR050713">
    <property type="entry name" value="RTP_Phos/Ushers"/>
</dbReference>
<dbReference type="PANTHER" id="PTHR46957:SF10">
    <property type="entry name" value="PROTEIN TYROSINE PHOSPHATASE, RECEPTOR TYPE, H"/>
    <property type="match status" value="1"/>
</dbReference>
<feature type="domain" description="Fibronectin type-III" evidence="2">
    <location>
        <begin position="289"/>
        <end position="377"/>
    </location>
</feature>
<name>A0ABV8AIW9_9FLAO</name>
<protein>
    <submittedName>
        <fullName evidence="3">Fibronectin type III domain-containing protein</fullName>
    </submittedName>
</protein>
<reference evidence="4" key="1">
    <citation type="journal article" date="2019" name="Int. J. Syst. Evol. Microbiol.">
        <title>The Global Catalogue of Microorganisms (GCM) 10K type strain sequencing project: providing services to taxonomists for standard genome sequencing and annotation.</title>
        <authorList>
            <consortium name="The Broad Institute Genomics Platform"/>
            <consortium name="The Broad Institute Genome Sequencing Center for Infectious Disease"/>
            <person name="Wu L."/>
            <person name="Ma J."/>
        </authorList>
    </citation>
    <scope>NUCLEOTIDE SEQUENCE [LARGE SCALE GENOMIC DNA]</scope>
    <source>
        <strain evidence="4">CECT 8979</strain>
    </source>
</reference>
<dbReference type="CDD" id="cd00063">
    <property type="entry name" value="FN3"/>
    <property type="match status" value="2"/>
</dbReference>
<evidence type="ECO:0000256" key="1">
    <source>
        <dbReference type="ARBA" id="ARBA00022729"/>
    </source>
</evidence>
<dbReference type="SMART" id="SM00060">
    <property type="entry name" value="FN3"/>
    <property type="match status" value="2"/>
</dbReference>
<dbReference type="InterPro" id="IPR036116">
    <property type="entry name" value="FN3_sf"/>
</dbReference>
<dbReference type="Pfam" id="PF18962">
    <property type="entry name" value="Por_Secre_tail"/>
    <property type="match status" value="1"/>
</dbReference>
<evidence type="ECO:0000259" key="2">
    <source>
        <dbReference type="PROSITE" id="PS50853"/>
    </source>
</evidence>
<feature type="domain" description="Fibronectin type-III" evidence="2">
    <location>
        <begin position="89"/>
        <end position="174"/>
    </location>
</feature>
<sequence>MSHQLRQISKIGTATDNKQLWYYFLYNNQTLYQVTNANNTITIGGLQPCTTYEFVGLAVDYGINVSNPEQFVTFTTLSNNNCDALPPSVPLNLVSSNIGTNSLQLQWDASTDNIGVTGYKVYQDNIEIADVNTNSASVNNLSPTTTYNFEVLAYDAAGNTSAKSNTHQATTLSHCAQTLQLEVTAGSNPEYLQWAIKDANYNFVAFSPYGQFATQTPGTTVTYAINTSYLPDGDYNFVFLDFGSNGTSYTLKDGNAILASGNMVAFGNVHQICIRQSQGLQLDQIKPTTVLDLSASNVTQTSVDLDWSVATDANGIFSQLILVNGNIRTNIWNASTNTSTIPNLLPNTSYDFNIVTWDVGGNISAISNTVTVTTAGNGQATRAMIDNIANRETLLEDVTFVLFPNPSSSYFKIKSVETKHKTTEIIVRNLEGKWIKSFGAQQNKYFIEDLTDGLYLIEIKSNNKSIYKKLIKRGH</sequence>
<dbReference type="InterPro" id="IPR013783">
    <property type="entry name" value="Ig-like_fold"/>
</dbReference>
<dbReference type="SUPFAM" id="SSF49265">
    <property type="entry name" value="Fibronectin type III"/>
    <property type="match status" value="2"/>
</dbReference>
<proteinExistence type="predicted"/>
<comment type="caution">
    <text evidence="3">The sequence shown here is derived from an EMBL/GenBank/DDBJ whole genome shotgun (WGS) entry which is preliminary data.</text>
</comment>
<dbReference type="Proteomes" id="UP001595812">
    <property type="component" value="Unassembled WGS sequence"/>
</dbReference>
<dbReference type="Gene3D" id="2.60.40.10">
    <property type="entry name" value="Immunoglobulins"/>
    <property type="match status" value="2"/>
</dbReference>